<dbReference type="EMBL" id="CP002418">
    <property type="protein sequence ID" value="ADU41848.1"/>
    <property type="molecule type" value="Genomic_DNA"/>
</dbReference>
<dbReference type="AlphaFoldDB" id="E6VH76"/>
<reference evidence="1" key="1">
    <citation type="submission" date="2010-12" db="EMBL/GenBank/DDBJ databases">
        <title>Complete sequence of Rhodopseudomonas palustris DX-1.</title>
        <authorList>
            <consortium name="US DOE Joint Genome Institute"/>
            <person name="Lucas S."/>
            <person name="Copeland A."/>
            <person name="Lapidus A."/>
            <person name="Cheng J.-F."/>
            <person name="Goodwin L."/>
            <person name="Pitluck S."/>
            <person name="Misra M."/>
            <person name="Chertkov O."/>
            <person name="Detter J.C."/>
            <person name="Han C."/>
            <person name="Tapia R."/>
            <person name="Land M."/>
            <person name="Hauser L."/>
            <person name="Kyrpides N."/>
            <person name="Ivanova N."/>
            <person name="Ovchinnikova G."/>
            <person name="Logan B."/>
            <person name="Oda Y."/>
            <person name="Harwood C."/>
            <person name="Woyke T."/>
        </authorList>
    </citation>
    <scope>NUCLEOTIDE SEQUENCE [LARGE SCALE GENOMIC DNA]</scope>
    <source>
        <strain evidence="1">DX-1</strain>
    </source>
</reference>
<dbReference type="eggNOG" id="ENOG50319HN">
    <property type="taxonomic scope" value="Bacteria"/>
</dbReference>
<accession>E6VH76</accession>
<proteinExistence type="predicted"/>
<evidence type="ECO:0000313" key="1">
    <source>
        <dbReference type="EMBL" id="ADU41848.1"/>
    </source>
</evidence>
<name>E6VH76_RHOPX</name>
<organism evidence="1 2">
    <name type="scientific">Rhodopseudomonas palustris (strain DX-1)</name>
    <dbReference type="NCBI Taxonomy" id="652103"/>
    <lineage>
        <taxon>Bacteria</taxon>
        <taxon>Pseudomonadati</taxon>
        <taxon>Pseudomonadota</taxon>
        <taxon>Alphaproteobacteria</taxon>
        <taxon>Hyphomicrobiales</taxon>
        <taxon>Nitrobacteraceae</taxon>
        <taxon>Rhodopseudomonas</taxon>
    </lineage>
</organism>
<evidence type="ECO:0000313" key="2">
    <source>
        <dbReference type="Proteomes" id="UP000001402"/>
    </source>
</evidence>
<dbReference type="HOGENOM" id="CLU_2411267_0_0_5"/>
<dbReference type="KEGG" id="rpx:Rpdx1_0205"/>
<protein>
    <submittedName>
        <fullName evidence="1">Uncharacterized protein</fullName>
    </submittedName>
</protein>
<gene>
    <name evidence="1" type="ordered locus">Rpdx1_0205</name>
</gene>
<sequence>MQEALNPTTTPSNTALGRIASAPLRLVTVREWWDEMDEPTEMLADPEAVFAADEAKLLSLCTVNAITFRAATDEQPAAFPAWVFLAAIPANP</sequence>
<dbReference type="Proteomes" id="UP000001402">
    <property type="component" value="Chromosome"/>
</dbReference>